<dbReference type="RefSeq" id="WP_143417371.1">
    <property type="nucleotide sequence ID" value="NZ_VJXR01000008.1"/>
</dbReference>
<gene>
    <name evidence="1" type="ORF">FJ693_04715</name>
</gene>
<name>A0A552WUX7_9MICO</name>
<organism evidence="1 2">
    <name type="scientific">Georgenia yuyongxinii</name>
    <dbReference type="NCBI Taxonomy" id="2589797"/>
    <lineage>
        <taxon>Bacteria</taxon>
        <taxon>Bacillati</taxon>
        <taxon>Actinomycetota</taxon>
        <taxon>Actinomycetes</taxon>
        <taxon>Micrococcales</taxon>
        <taxon>Bogoriellaceae</taxon>
        <taxon>Georgenia</taxon>
    </lineage>
</organism>
<proteinExistence type="predicted"/>
<reference evidence="1 2" key="1">
    <citation type="submission" date="2019-07" db="EMBL/GenBank/DDBJ databases">
        <title>Georgenia wutianyii sp. nov. and Georgenia *** sp. nov. isolated from plateau pika (Ochotona curzoniae) in the Qinghai-Tibet plateau of China.</title>
        <authorList>
            <person name="Tian Z."/>
        </authorList>
    </citation>
    <scope>NUCLEOTIDE SEQUENCE [LARGE SCALE GENOMIC DNA]</scope>
    <source>
        <strain evidence="1 2">Z446</strain>
    </source>
</reference>
<dbReference type="EMBL" id="VJXR01000008">
    <property type="protein sequence ID" value="TRW46592.1"/>
    <property type="molecule type" value="Genomic_DNA"/>
</dbReference>
<sequence>MSTSTRELVNPPAIHPAPGFSHVTIAEPGRIAYIAGQVALAPDFSVVGGDDLGAQTRAAMQNVKLALDAIGATWDDVVRRTIYTLAPTEYETITSAIEDVQGSDQHPAQTIVGVTGLAVEGLLIEIEVTVHLP</sequence>
<dbReference type="Pfam" id="PF01042">
    <property type="entry name" value="Ribonuc_L-PSP"/>
    <property type="match status" value="1"/>
</dbReference>
<dbReference type="Proteomes" id="UP000318693">
    <property type="component" value="Unassembled WGS sequence"/>
</dbReference>
<dbReference type="SUPFAM" id="SSF55298">
    <property type="entry name" value="YjgF-like"/>
    <property type="match status" value="1"/>
</dbReference>
<evidence type="ECO:0000313" key="1">
    <source>
        <dbReference type="EMBL" id="TRW46592.1"/>
    </source>
</evidence>
<dbReference type="PANTHER" id="PTHR43857:SF1">
    <property type="entry name" value="YJGH FAMILY PROTEIN"/>
    <property type="match status" value="1"/>
</dbReference>
<comment type="caution">
    <text evidence="1">The sequence shown here is derived from an EMBL/GenBank/DDBJ whole genome shotgun (WGS) entry which is preliminary data.</text>
</comment>
<dbReference type="PANTHER" id="PTHR43857">
    <property type="entry name" value="BLR7761 PROTEIN"/>
    <property type="match status" value="1"/>
</dbReference>
<protein>
    <submittedName>
        <fullName evidence="1">RidA family protein</fullName>
    </submittedName>
</protein>
<evidence type="ECO:0000313" key="2">
    <source>
        <dbReference type="Proteomes" id="UP000318693"/>
    </source>
</evidence>
<dbReference type="CDD" id="cd00448">
    <property type="entry name" value="YjgF_YER057c_UK114_family"/>
    <property type="match status" value="1"/>
</dbReference>
<dbReference type="Gene3D" id="3.30.1330.40">
    <property type="entry name" value="RutC-like"/>
    <property type="match status" value="1"/>
</dbReference>
<accession>A0A552WUX7</accession>
<keyword evidence="2" id="KW-1185">Reference proteome</keyword>
<dbReference type="AlphaFoldDB" id="A0A552WUX7"/>
<dbReference type="InterPro" id="IPR006175">
    <property type="entry name" value="YjgF/YER057c/UK114"/>
</dbReference>
<dbReference type="InterPro" id="IPR035959">
    <property type="entry name" value="RutC-like_sf"/>
</dbReference>